<feature type="transmembrane region" description="Helical" evidence="7">
    <location>
        <begin position="239"/>
        <end position="259"/>
    </location>
</feature>
<feature type="transmembrane region" description="Helical" evidence="7">
    <location>
        <begin position="38"/>
        <end position="59"/>
    </location>
</feature>
<reference evidence="9" key="2">
    <citation type="submission" date="2024-04" db="EMBL/GenBank/DDBJ databases">
        <authorList>
            <person name="Chen Y."/>
            <person name="Shah S."/>
            <person name="Dougan E. K."/>
            <person name="Thang M."/>
            <person name="Chan C."/>
        </authorList>
    </citation>
    <scope>NUCLEOTIDE SEQUENCE [LARGE SCALE GENOMIC DNA]</scope>
</reference>
<evidence type="ECO:0000256" key="2">
    <source>
        <dbReference type="ARBA" id="ARBA00022448"/>
    </source>
</evidence>
<dbReference type="EMBL" id="CAMXCT030005024">
    <property type="protein sequence ID" value="CAL4798456.1"/>
    <property type="molecule type" value="Genomic_DNA"/>
</dbReference>
<protein>
    <submittedName>
        <fullName evidence="10">Aquaporin</fullName>
    </submittedName>
</protein>
<evidence type="ECO:0000256" key="3">
    <source>
        <dbReference type="ARBA" id="ARBA00022692"/>
    </source>
</evidence>
<evidence type="ECO:0000313" key="9">
    <source>
        <dbReference type="EMBL" id="CAL1164519.1"/>
    </source>
</evidence>
<organism evidence="8">
    <name type="scientific">Cladocopium goreaui</name>
    <dbReference type="NCBI Taxonomy" id="2562237"/>
    <lineage>
        <taxon>Eukaryota</taxon>
        <taxon>Sar</taxon>
        <taxon>Alveolata</taxon>
        <taxon>Dinophyceae</taxon>
        <taxon>Suessiales</taxon>
        <taxon>Symbiodiniaceae</taxon>
        <taxon>Cladocopium</taxon>
    </lineage>
</organism>
<dbReference type="SUPFAM" id="SSF81338">
    <property type="entry name" value="Aquaporin-like"/>
    <property type="match status" value="2"/>
</dbReference>
<accession>A0A9P1GI65</accession>
<evidence type="ECO:0000313" key="11">
    <source>
        <dbReference type="Proteomes" id="UP001152797"/>
    </source>
</evidence>
<comment type="caution">
    <text evidence="8">The sequence shown here is derived from an EMBL/GenBank/DDBJ whole genome shotgun (WGS) entry which is preliminary data.</text>
</comment>
<dbReference type="GO" id="GO:0005886">
    <property type="term" value="C:plasma membrane"/>
    <property type="evidence" value="ECO:0007669"/>
    <property type="project" value="TreeGrafter"/>
</dbReference>
<feature type="transmembrane region" description="Helical" evidence="7">
    <location>
        <begin position="265"/>
        <end position="287"/>
    </location>
</feature>
<dbReference type="Gene3D" id="1.20.1080.10">
    <property type="entry name" value="Glycerol uptake facilitator protein"/>
    <property type="match status" value="3"/>
</dbReference>
<keyword evidence="2 6" id="KW-0813">Transport</keyword>
<gene>
    <name evidence="8" type="ORF">C1SCF055_LOCUS36340</name>
</gene>
<feature type="transmembrane region" description="Helical" evidence="7">
    <location>
        <begin position="175"/>
        <end position="194"/>
    </location>
</feature>
<feature type="transmembrane region" description="Helical" evidence="7">
    <location>
        <begin position="381"/>
        <end position="409"/>
    </location>
</feature>
<dbReference type="PRINTS" id="PR00783">
    <property type="entry name" value="MINTRINSICP"/>
</dbReference>
<dbReference type="InterPro" id="IPR022357">
    <property type="entry name" value="MIP_CS"/>
</dbReference>
<keyword evidence="11" id="KW-1185">Reference proteome</keyword>
<name>A0A9P1GI65_9DINO</name>
<dbReference type="PANTHER" id="PTHR19139:SF284">
    <property type="entry name" value="AQUAPORIN"/>
    <property type="match status" value="1"/>
</dbReference>
<feature type="transmembrane region" description="Helical" evidence="7">
    <location>
        <begin position="200"/>
        <end position="218"/>
    </location>
</feature>
<feature type="transmembrane region" description="Helical" evidence="7">
    <location>
        <begin position="308"/>
        <end position="335"/>
    </location>
</feature>
<feature type="transmembrane region" description="Helical" evidence="7">
    <location>
        <begin position="116"/>
        <end position="134"/>
    </location>
</feature>
<evidence type="ECO:0000313" key="8">
    <source>
        <dbReference type="EMBL" id="CAI4011144.1"/>
    </source>
</evidence>
<keyword evidence="5 7" id="KW-0472">Membrane</keyword>
<dbReference type="EMBL" id="CAMXCT020005024">
    <property type="protein sequence ID" value="CAL1164519.1"/>
    <property type="molecule type" value="Genomic_DNA"/>
</dbReference>
<feature type="transmembrane region" description="Helical" evidence="7">
    <location>
        <begin position="79"/>
        <end position="96"/>
    </location>
</feature>
<dbReference type="OrthoDB" id="3222at2759"/>
<comment type="subcellular location">
    <subcellularLocation>
        <location evidence="1">Membrane</location>
        <topology evidence="1">Multi-pass membrane protein</topology>
    </subcellularLocation>
</comment>
<dbReference type="InterPro" id="IPR023271">
    <property type="entry name" value="Aquaporin-like"/>
</dbReference>
<feature type="transmembrane region" description="Helical" evidence="7">
    <location>
        <begin position="6"/>
        <end position="26"/>
    </location>
</feature>
<feature type="transmembrane region" description="Helical" evidence="7">
    <location>
        <begin position="347"/>
        <end position="369"/>
    </location>
</feature>
<dbReference type="InterPro" id="IPR000425">
    <property type="entry name" value="MIP"/>
</dbReference>
<dbReference type="PANTHER" id="PTHR19139">
    <property type="entry name" value="AQUAPORIN TRANSPORTER"/>
    <property type="match status" value="1"/>
</dbReference>
<keyword evidence="4 7" id="KW-1133">Transmembrane helix</keyword>
<evidence type="ECO:0000256" key="5">
    <source>
        <dbReference type="ARBA" id="ARBA00023136"/>
    </source>
</evidence>
<comment type="similarity">
    <text evidence="6">Belongs to the MIP/aquaporin (TC 1.A.8) family.</text>
</comment>
<dbReference type="EMBL" id="CAMXCT010005024">
    <property type="protein sequence ID" value="CAI4011144.1"/>
    <property type="molecule type" value="Genomic_DNA"/>
</dbReference>
<evidence type="ECO:0000256" key="7">
    <source>
        <dbReference type="SAM" id="Phobius"/>
    </source>
</evidence>
<dbReference type="Proteomes" id="UP001152797">
    <property type="component" value="Unassembled WGS sequence"/>
</dbReference>
<dbReference type="PROSITE" id="PS00221">
    <property type="entry name" value="MIP"/>
    <property type="match status" value="1"/>
</dbReference>
<evidence type="ECO:0000256" key="1">
    <source>
        <dbReference type="ARBA" id="ARBA00004141"/>
    </source>
</evidence>
<dbReference type="Pfam" id="PF00230">
    <property type="entry name" value="MIP"/>
    <property type="match status" value="3"/>
</dbReference>
<dbReference type="GO" id="GO:0015250">
    <property type="term" value="F:water channel activity"/>
    <property type="evidence" value="ECO:0007669"/>
    <property type="project" value="TreeGrafter"/>
</dbReference>
<sequence length="469" mass="49844">MRPASAAAELLGSFVFAFTVGCNVLSGNVLETPMGWEIASIACALLAMMAAFGPLSGGHFNPAVSVAMLCAGKMQLMDAFVYILLQLAGTTMAMLFARQLLEEHERSVIHVAGRDVVVETIYALMLNFVILCVSGKRNNPENEPNQFYGIAASSTLAAGLSCTRGRKTGVAQKDWADHVFNPAITIGLGLTQIGFQVHSLVSFVIVQLVAAVAAAALFRLLRPEEKLSTDQMASYVPSLAVRLFSEFLGTTLLMLTLGLSSWENIWAAPCALMGLVYALGDLSGGHFNPAVTAAVVLSRTRLLISADLLGYWACQVVGCFVAAVTCMILIPGFHWDLGPKAPFQAGAAYIMELTFSIILCLAVLAVSCIKGINSIYSRNFYFGLAIGVALLAGCLCCAKISGACFNPAISLAVAVSSLVQGRMSSAFYASNYCFIELLAGVIAAILFRATHAREYTPKEVTADLQARMP</sequence>
<evidence type="ECO:0000256" key="4">
    <source>
        <dbReference type="ARBA" id="ARBA00022989"/>
    </source>
</evidence>
<feature type="transmembrane region" description="Helical" evidence="7">
    <location>
        <begin position="429"/>
        <end position="449"/>
    </location>
</feature>
<dbReference type="InterPro" id="IPR034294">
    <property type="entry name" value="Aquaporin_transptr"/>
</dbReference>
<dbReference type="AlphaFoldDB" id="A0A9P1GI65"/>
<evidence type="ECO:0000313" key="10">
    <source>
        <dbReference type="EMBL" id="CAL4798456.1"/>
    </source>
</evidence>
<proteinExistence type="inferred from homology"/>
<reference evidence="8" key="1">
    <citation type="submission" date="2022-10" db="EMBL/GenBank/DDBJ databases">
        <authorList>
            <person name="Chen Y."/>
            <person name="Dougan E. K."/>
            <person name="Chan C."/>
            <person name="Rhodes N."/>
            <person name="Thang M."/>
        </authorList>
    </citation>
    <scope>NUCLEOTIDE SEQUENCE</scope>
</reference>
<keyword evidence="3 6" id="KW-0812">Transmembrane</keyword>
<evidence type="ECO:0000256" key="6">
    <source>
        <dbReference type="RuleBase" id="RU000477"/>
    </source>
</evidence>
<dbReference type="PROSITE" id="PS51257">
    <property type="entry name" value="PROKAR_LIPOPROTEIN"/>
    <property type="match status" value="1"/>
</dbReference>